<keyword evidence="3" id="KW-0812">Transmembrane</keyword>
<evidence type="ECO:0000256" key="5">
    <source>
        <dbReference type="ARBA" id="ARBA00022737"/>
    </source>
</evidence>
<dbReference type="InterPro" id="IPR013210">
    <property type="entry name" value="LRR_N_plant-typ"/>
</dbReference>
<keyword evidence="5" id="KW-0677">Repeat</keyword>
<evidence type="ECO:0000259" key="11">
    <source>
        <dbReference type="Pfam" id="PF08263"/>
    </source>
</evidence>
<dbReference type="AlphaFoldDB" id="A0AAW1VSS4"/>
<comment type="caution">
    <text evidence="12">The sequence shown here is derived from an EMBL/GenBank/DDBJ whole genome shotgun (WGS) entry which is preliminary data.</text>
</comment>
<accession>A0AAW1VSS4</accession>
<feature type="chain" id="PRO_5043721688" description="Leucine-rich repeat-containing N-terminal plant-type domain-containing protein" evidence="10">
    <location>
        <begin position="24"/>
        <end position="114"/>
    </location>
</feature>
<evidence type="ECO:0000313" key="13">
    <source>
        <dbReference type="Proteomes" id="UP001457282"/>
    </source>
</evidence>
<evidence type="ECO:0000256" key="1">
    <source>
        <dbReference type="ARBA" id="ARBA00004479"/>
    </source>
</evidence>
<keyword evidence="13" id="KW-1185">Reference proteome</keyword>
<dbReference type="GO" id="GO:0016020">
    <property type="term" value="C:membrane"/>
    <property type="evidence" value="ECO:0007669"/>
    <property type="project" value="UniProtKB-SubCell"/>
</dbReference>
<comment type="subcellular location">
    <subcellularLocation>
        <location evidence="1">Membrane</location>
        <topology evidence="1">Single-pass type I membrane protein</topology>
    </subcellularLocation>
</comment>
<keyword evidence="8" id="KW-0675">Receptor</keyword>
<dbReference type="PANTHER" id="PTHR48061:SF46">
    <property type="entry name" value="LEUCINE-RICH REPEAT-CONTAINING N-TERMINAL PLANT-TYPE DOMAIN-CONTAINING PROTEIN"/>
    <property type="match status" value="1"/>
</dbReference>
<feature type="domain" description="Leucine-rich repeat-containing N-terminal plant-type" evidence="11">
    <location>
        <begin position="36"/>
        <end position="85"/>
    </location>
</feature>
<evidence type="ECO:0000313" key="12">
    <source>
        <dbReference type="EMBL" id="KAK9907238.1"/>
    </source>
</evidence>
<evidence type="ECO:0000256" key="2">
    <source>
        <dbReference type="ARBA" id="ARBA00022614"/>
    </source>
</evidence>
<dbReference type="InterPro" id="IPR046956">
    <property type="entry name" value="RLP23-like"/>
</dbReference>
<dbReference type="PANTHER" id="PTHR48061">
    <property type="entry name" value="LEUCINE-RICH REPEAT RECEPTOR PROTEIN KINASE EMS1-LIKE-RELATED"/>
    <property type="match status" value="1"/>
</dbReference>
<evidence type="ECO:0000256" key="7">
    <source>
        <dbReference type="ARBA" id="ARBA00023136"/>
    </source>
</evidence>
<evidence type="ECO:0000256" key="6">
    <source>
        <dbReference type="ARBA" id="ARBA00022989"/>
    </source>
</evidence>
<reference evidence="12 13" key="1">
    <citation type="journal article" date="2023" name="G3 (Bethesda)">
        <title>A chromosome-length genome assembly and annotation of blackberry (Rubus argutus, cv. 'Hillquist').</title>
        <authorList>
            <person name="Bruna T."/>
            <person name="Aryal R."/>
            <person name="Dudchenko O."/>
            <person name="Sargent D.J."/>
            <person name="Mead D."/>
            <person name="Buti M."/>
            <person name="Cavallini A."/>
            <person name="Hytonen T."/>
            <person name="Andres J."/>
            <person name="Pham M."/>
            <person name="Weisz D."/>
            <person name="Mascagni F."/>
            <person name="Usai G."/>
            <person name="Natali L."/>
            <person name="Bassil N."/>
            <person name="Fernandez G.E."/>
            <person name="Lomsadze A."/>
            <person name="Armour M."/>
            <person name="Olukolu B."/>
            <person name="Poorten T."/>
            <person name="Britton C."/>
            <person name="Davik J."/>
            <person name="Ashrafi H."/>
            <person name="Aiden E.L."/>
            <person name="Borodovsky M."/>
            <person name="Worthington M."/>
        </authorList>
    </citation>
    <scope>NUCLEOTIDE SEQUENCE [LARGE SCALE GENOMIC DNA]</scope>
    <source>
        <strain evidence="12">PI 553951</strain>
    </source>
</reference>
<feature type="signal peptide" evidence="10">
    <location>
        <begin position="1"/>
        <end position="23"/>
    </location>
</feature>
<evidence type="ECO:0000256" key="9">
    <source>
        <dbReference type="ARBA" id="ARBA00023180"/>
    </source>
</evidence>
<organism evidence="12 13">
    <name type="scientific">Rubus argutus</name>
    <name type="common">Southern blackberry</name>
    <dbReference type="NCBI Taxonomy" id="59490"/>
    <lineage>
        <taxon>Eukaryota</taxon>
        <taxon>Viridiplantae</taxon>
        <taxon>Streptophyta</taxon>
        <taxon>Embryophyta</taxon>
        <taxon>Tracheophyta</taxon>
        <taxon>Spermatophyta</taxon>
        <taxon>Magnoliopsida</taxon>
        <taxon>eudicotyledons</taxon>
        <taxon>Gunneridae</taxon>
        <taxon>Pentapetalae</taxon>
        <taxon>rosids</taxon>
        <taxon>fabids</taxon>
        <taxon>Rosales</taxon>
        <taxon>Rosaceae</taxon>
        <taxon>Rosoideae</taxon>
        <taxon>Rosoideae incertae sedis</taxon>
        <taxon>Rubus</taxon>
    </lineage>
</organism>
<evidence type="ECO:0000256" key="4">
    <source>
        <dbReference type="ARBA" id="ARBA00022729"/>
    </source>
</evidence>
<protein>
    <recommendedName>
        <fullName evidence="11">Leucine-rich repeat-containing N-terminal plant-type domain-containing protein</fullName>
    </recommendedName>
</protein>
<keyword evidence="7" id="KW-0472">Membrane</keyword>
<dbReference type="Pfam" id="PF08263">
    <property type="entry name" value="LRRNT_2"/>
    <property type="match status" value="1"/>
</dbReference>
<gene>
    <name evidence="12" type="ORF">M0R45_000968</name>
</gene>
<keyword evidence="4 10" id="KW-0732">Signal</keyword>
<evidence type="ECO:0000256" key="10">
    <source>
        <dbReference type="SAM" id="SignalP"/>
    </source>
</evidence>
<dbReference type="Proteomes" id="UP001457282">
    <property type="component" value="Unassembled WGS sequence"/>
</dbReference>
<keyword evidence="6" id="KW-1133">Transmembrane helix</keyword>
<dbReference type="Gene3D" id="3.80.10.10">
    <property type="entry name" value="Ribonuclease Inhibitor"/>
    <property type="match status" value="1"/>
</dbReference>
<keyword evidence="2" id="KW-0433">Leucine-rich repeat</keyword>
<sequence>MGWWCSWLCLLLLLTCQFTCSLSSTNSSSSRHLCNSDESSALLQFKNSFSVIRSTSDFLDGFSFPKTDYSWTKDEDCCAWRGVTCEGVTGHVTGLTLVLVDFKVYFTPTVAYSL</sequence>
<keyword evidence="9" id="KW-0325">Glycoprotein</keyword>
<name>A0AAW1VSS4_RUBAR</name>
<dbReference type="EMBL" id="JBEDUW010000021">
    <property type="protein sequence ID" value="KAK9907238.1"/>
    <property type="molecule type" value="Genomic_DNA"/>
</dbReference>
<evidence type="ECO:0000256" key="8">
    <source>
        <dbReference type="ARBA" id="ARBA00023170"/>
    </source>
</evidence>
<evidence type="ECO:0000256" key="3">
    <source>
        <dbReference type="ARBA" id="ARBA00022692"/>
    </source>
</evidence>
<dbReference type="InterPro" id="IPR032675">
    <property type="entry name" value="LRR_dom_sf"/>
</dbReference>
<proteinExistence type="predicted"/>